<proteinExistence type="predicted"/>
<feature type="signal peptide" evidence="3">
    <location>
        <begin position="1"/>
        <end position="23"/>
    </location>
</feature>
<evidence type="ECO:0008006" key="6">
    <source>
        <dbReference type="Google" id="ProtNLM"/>
    </source>
</evidence>
<sequence>MLLTRPRLAALTFTAFAAFTAIAAVPAFADTAAQIPLERWRSYKGVSWEPSRQGADPAPFAGSVNAPIAGIHFDARGRAFVSTPRLVSADAPATLSLLDTSARSGPARLSAFPSVDGNAVDATPETHLRNVLGFHIDRRNGWLWALDMGFVAGQAEAPVGAQKVMVYDLRTGRTVRRIALDGVADRKGSFLNDIVVDERRRIAYISDSGLRSAPDNQAGLIVVDFASGKARRVLDRHASLLPEPGAKVVSHGAEVWPGNPLTLGINGIALSPDAGTLYWAVTTGTHAYAVPTRLLRDKGASAQTLSAAVRDLGDVGGNTDGIVTDAKGKLYITDVTRNGIVKYDPATGAMSLLAADEGVLWPDTPALLPNGDLVFTASHLNGHFAGVVKAGEERYDLWRLPLQSRKPSRDKRD</sequence>
<keyword evidence="2" id="KW-0964">Secreted</keyword>
<dbReference type="PANTHER" id="PTHR10009">
    <property type="entry name" value="PROTEIN YELLOW-RELATED"/>
    <property type="match status" value="1"/>
</dbReference>
<dbReference type="Proteomes" id="UP000324324">
    <property type="component" value="Unassembled WGS sequence"/>
</dbReference>
<evidence type="ECO:0000256" key="3">
    <source>
        <dbReference type="SAM" id="SignalP"/>
    </source>
</evidence>
<protein>
    <recommendedName>
        <fullName evidence="6">Gluconolactonase</fullName>
    </recommendedName>
</protein>
<gene>
    <name evidence="4" type="ORF">F1599_17395</name>
</gene>
<dbReference type="AlphaFoldDB" id="A0A5M8ADX9"/>
<name>A0A5M8ADX9_9BURK</name>
<organism evidence="4 5">
    <name type="scientific">Cupriavidus cauae</name>
    <dbReference type="NCBI Taxonomy" id="2608999"/>
    <lineage>
        <taxon>Bacteria</taxon>
        <taxon>Pseudomonadati</taxon>
        <taxon>Pseudomonadota</taxon>
        <taxon>Betaproteobacteria</taxon>
        <taxon>Burkholderiales</taxon>
        <taxon>Burkholderiaceae</taxon>
        <taxon>Cupriavidus</taxon>
    </lineage>
</organism>
<keyword evidence="5" id="KW-1185">Reference proteome</keyword>
<comment type="subcellular location">
    <subcellularLocation>
        <location evidence="1">Secreted</location>
    </subcellularLocation>
</comment>
<dbReference type="Gene3D" id="2.120.10.30">
    <property type="entry name" value="TolB, C-terminal domain"/>
    <property type="match status" value="1"/>
</dbReference>
<dbReference type="InterPro" id="IPR017996">
    <property type="entry name" value="MRJP/yellow-related"/>
</dbReference>
<dbReference type="GO" id="GO:0005576">
    <property type="term" value="C:extracellular region"/>
    <property type="evidence" value="ECO:0007669"/>
    <property type="project" value="UniProtKB-SubCell"/>
</dbReference>
<evidence type="ECO:0000313" key="5">
    <source>
        <dbReference type="Proteomes" id="UP000324324"/>
    </source>
</evidence>
<dbReference type="PANTHER" id="PTHR10009:SF18">
    <property type="entry name" value="PROTEIN YELLOW-LIKE PROTEIN"/>
    <property type="match status" value="1"/>
</dbReference>
<evidence type="ECO:0000256" key="2">
    <source>
        <dbReference type="ARBA" id="ARBA00022525"/>
    </source>
</evidence>
<evidence type="ECO:0000313" key="4">
    <source>
        <dbReference type="EMBL" id="KAA6120929.1"/>
    </source>
</evidence>
<reference evidence="4 5" key="1">
    <citation type="submission" date="2019-09" db="EMBL/GenBank/DDBJ databases">
        <title>Isolation of a novel species in the genus Cupriavidus from patients with sepsis using whole genome sequencing.</title>
        <authorList>
            <person name="Kweon O.J."/>
            <person name="Lee M.-K."/>
        </authorList>
    </citation>
    <scope>NUCLEOTIDE SEQUENCE [LARGE SCALE GENOMIC DNA]</scope>
    <source>
        <strain evidence="4 5">MKL-01</strain>
    </source>
</reference>
<accession>A0A5M8ADX9</accession>
<dbReference type="SUPFAM" id="SSF63829">
    <property type="entry name" value="Calcium-dependent phosphotriesterase"/>
    <property type="match status" value="1"/>
</dbReference>
<dbReference type="Pfam" id="PF03022">
    <property type="entry name" value="MRJP"/>
    <property type="match status" value="1"/>
</dbReference>
<keyword evidence="3" id="KW-0732">Signal</keyword>
<dbReference type="InterPro" id="IPR011042">
    <property type="entry name" value="6-blade_b-propeller_TolB-like"/>
</dbReference>
<feature type="chain" id="PRO_5024379871" description="Gluconolactonase" evidence="3">
    <location>
        <begin position="24"/>
        <end position="413"/>
    </location>
</feature>
<evidence type="ECO:0000256" key="1">
    <source>
        <dbReference type="ARBA" id="ARBA00004613"/>
    </source>
</evidence>
<comment type="caution">
    <text evidence="4">The sequence shown here is derived from an EMBL/GenBank/DDBJ whole genome shotgun (WGS) entry which is preliminary data.</text>
</comment>
<dbReference type="RefSeq" id="WP_150083904.1">
    <property type="nucleotide sequence ID" value="NZ_VWRN01000045.1"/>
</dbReference>
<dbReference type="EMBL" id="VWRN01000045">
    <property type="protein sequence ID" value="KAA6120929.1"/>
    <property type="molecule type" value="Genomic_DNA"/>
</dbReference>